<sequence length="214" mass="24383">MDRTVTPELLDSLSPDSPAARHSRRDLVWFNRLLGNNRWWRKTLPRLLLDTTPNRALEIGAGDGALARAHRLDALDQCPAPSGWPADQTWHQHDVLRYDRWVDYDLIAANFFLHHFTAPQLAQLGAIWNHTARVIVACEPWRAPGFRSGFALLCAAMRAHAVSRHDGRVSICAGFRQTELPGFLGLDSQIWQWEIVHHPLGTYRFIARKSRSTP</sequence>
<evidence type="ECO:0000313" key="3">
    <source>
        <dbReference type="Proteomes" id="UP001218638"/>
    </source>
</evidence>
<accession>A0AAF0CHM1</accession>
<name>A0AAF0CHM1_9BACT</name>
<keyword evidence="3" id="KW-1185">Reference proteome</keyword>
<dbReference type="RefSeq" id="WP_330930895.1">
    <property type="nucleotide sequence ID" value="NZ_CP119075.1"/>
</dbReference>
<evidence type="ECO:0008006" key="4">
    <source>
        <dbReference type="Google" id="ProtNLM"/>
    </source>
</evidence>
<dbReference type="EMBL" id="CP119075">
    <property type="protein sequence ID" value="WED64472.1"/>
    <property type="molecule type" value="Genomic_DNA"/>
</dbReference>
<dbReference type="Gene3D" id="3.40.50.150">
    <property type="entry name" value="Vaccinia Virus protein VP39"/>
    <property type="match status" value="1"/>
</dbReference>
<reference evidence="2" key="1">
    <citation type="submission" date="2023-03" db="EMBL/GenBank/DDBJ databases">
        <title>Lomoglobus Profundus gen. nov., sp. nov., a novel member of the phylum Verrucomicrobia, isolated from deep-marine sediment of South China Sea.</title>
        <authorList>
            <person name="Ahmad T."/>
            <person name="Ishaq S.E."/>
            <person name="Wang F."/>
        </authorList>
    </citation>
    <scope>NUCLEOTIDE SEQUENCE</scope>
    <source>
        <strain evidence="2">LMO-M01</strain>
    </source>
</reference>
<organism evidence="2 3">
    <name type="scientific">Synoicihabitans lomoniglobus</name>
    <dbReference type="NCBI Taxonomy" id="2909285"/>
    <lineage>
        <taxon>Bacteria</taxon>
        <taxon>Pseudomonadati</taxon>
        <taxon>Verrucomicrobiota</taxon>
        <taxon>Opitutia</taxon>
        <taxon>Opitutales</taxon>
        <taxon>Opitutaceae</taxon>
        <taxon>Synoicihabitans</taxon>
    </lineage>
</organism>
<dbReference type="SUPFAM" id="SSF53335">
    <property type="entry name" value="S-adenosyl-L-methionine-dependent methyltransferases"/>
    <property type="match status" value="1"/>
</dbReference>
<dbReference type="AlphaFoldDB" id="A0AAF0CHM1"/>
<evidence type="ECO:0000256" key="1">
    <source>
        <dbReference type="SAM" id="MobiDB-lite"/>
    </source>
</evidence>
<dbReference type="Proteomes" id="UP001218638">
    <property type="component" value="Chromosome"/>
</dbReference>
<proteinExistence type="predicted"/>
<protein>
    <recommendedName>
        <fullName evidence="4">Methyltransferase domain-containing protein</fullName>
    </recommendedName>
</protein>
<gene>
    <name evidence="2" type="ORF">PXH66_19200</name>
</gene>
<dbReference type="InterPro" id="IPR029063">
    <property type="entry name" value="SAM-dependent_MTases_sf"/>
</dbReference>
<feature type="region of interest" description="Disordered" evidence="1">
    <location>
        <begin position="1"/>
        <end position="20"/>
    </location>
</feature>
<dbReference type="KEGG" id="slom:PXH66_19200"/>
<evidence type="ECO:0000313" key="2">
    <source>
        <dbReference type="EMBL" id="WED64472.1"/>
    </source>
</evidence>